<organism evidence="2 3">
    <name type="scientific">Adineta steineri</name>
    <dbReference type="NCBI Taxonomy" id="433720"/>
    <lineage>
        <taxon>Eukaryota</taxon>
        <taxon>Metazoa</taxon>
        <taxon>Spiralia</taxon>
        <taxon>Gnathifera</taxon>
        <taxon>Rotifera</taxon>
        <taxon>Eurotatoria</taxon>
        <taxon>Bdelloidea</taxon>
        <taxon>Adinetida</taxon>
        <taxon>Adinetidae</taxon>
        <taxon>Adineta</taxon>
    </lineage>
</organism>
<sequence>MIEKSICFYFLFFIFSLSIKIKESQGEVCSTATWSKHGITVAGGKG</sequence>
<evidence type="ECO:0000313" key="2">
    <source>
        <dbReference type="EMBL" id="CAF4124042.1"/>
    </source>
</evidence>
<reference evidence="2" key="1">
    <citation type="submission" date="2021-02" db="EMBL/GenBank/DDBJ databases">
        <authorList>
            <person name="Nowell W R."/>
        </authorList>
    </citation>
    <scope>NUCLEOTIDE SEQUENCE</scope>
</reference>
<evidence type="ECO:0000313" key="3">
    <source>
        <dbReference type="Proteomes" id="UP000663868"/>
    </source>
</evidence>
<accession>A0A819WB80</accession>
<name>A0A819WB80_9BILA</name>
<proteinExistence type="predicted"/>
<dbReference type="Proteomes" id="UP000663868">
    <property type="component" value="Unassembled WGS sequence"/>
</dbReference>
<comment type="caution">
    <text evidence="2">The sequence shown here is derived from an EMBL/GenBank/DDBJ whole genome shotgun (WGS) entry which is preliminary data.</text>
</comment>
<protein>
    <submittedName>
        <fullName evidence="2">Uncharacterized protein</fullName>
    </submittedName>
</protein>
<gene>
    <name evidence="2" type="ORF">KXQ929_LOCUS35806</name>
</gene>
<dbReference type="AlphaFoldDB" id="A0A819WB80"/>
<feature type="signal peptide" evidence="1">
    <location>
        <begin position="1"/>
        <end position="26"/>
    </location>
</feature>
<keyword evidence="1" id="KW-0732">Signal</keyword>
<dbReference type="EMBL" id="CAJOBB010005314">
    <property type="protein sequence ID" value="CAF4124042.1"/>
    <property type="molecule type" value="Genomic_DNA"/>
</dbReference>
<feature type="chain" id="PRO_5032956895" evidence="1">
    <location>
        <begin position="27"/>
        <end position="46"/>
    </location>
</feature>
<evidence type="ECO:0000256" key="1">
    <source>
        <dbReference type="SAM" id="SignalP"/>
    </source>
</evidence>
<feature type="non-terminal residue" evidence="2">
    <location>
        <position position="1"/>
    </location>
</feature>